<keyword evidence="2" id="KW-1185">Reference proteome</keyword>
<dbReference type="Gene3D" id="3.30.1330.40">
    <property type="entry name" value="RutC-like"/>
    <property type="match status" value="1"/>
</dbReference>
<evidence type="ECO:0000313" key="1">
    <source>
        <dbReference type="EMBL" id="MEP1062692.1"/>
    </source>
</evidence>
<dbReference type="SUPFAM" id="SSF55298">
    <property type="entry name" value="YjgF-like"/>
    <property type="match status" value="1"/>
</dbReference>
<dbReference type="PANTHER" id="PTHR11803">
    <property type="entry name" value="2-IMINOBUTANOATE/2-IMINOPROPANOATE DEAMINASE RIDA"/>
    <property type="match status" value="1"/>
</dbReference>
<dbReference type="Pfam" id="PF01042">
    <property type="entry name" value="Ribonuc_L-PSP"/>
    <property type="match status" value="1"/>
</dbReference>
<evidence type="ECO:0000313" key="2">
    <source>
        <dbReference type="Proteomes" id="UP001476950"/>
    </source>
</evidence>
<dbReference type="PANTHER" id="PTHR11803:SF44">
    <property type="entry name" value="RUTC FAMILY PROTEIN YJGH"/>
    <property type="match status" value="1"/>
</dbReference>
<dbReference type="EMBL" id="JAMPLM010000081">
    <property type="protein sequence ID" value="MEP1062692.1"/>
    <property type="molecule type" value="Genomic_DNA"/>
</dbReference>
<proteinExistence type="predicted"/>
<dbReference type="RefSeq" id="WP_199304910.1">
    <property type="nucleotide sequence ID" value="NZ_JAMPLM010000081.1"/>
</dbReference>
<gene>
    <name evidence="1" type="ORF">NDI38_30420</name>
</gene>
<dbReference type="Proteomes" id="UP001476950">
    <property type="component" value="Unassembled WGS sequence"/>
</dbReference>
<protein>
    <submittedName>
        <fullName evidence="1">RidA family protein</fullName>
    </submittedName>
</protein>
<dbReference type="InterPro" id="IPR035959">
    <property type="entry name" value="RutC-like_sf"/>
</dbReference>
<dbReference type="InterPro" id="IPR038743">
    <property type="entry name" value="YjgH-like"/>
</dbReference>
<accession>A0ABV0KTY6</accession>
<dbReference type="CDD" id="cd02198">
    <property type="entry name" value="YjgH_like"/>
    <property type="match status" value="1"/>
</dbReference>
<comment type="caution">
    <text evidence="1">The sequence shown here is derived from an EMBL/GenBank/DDBJ whole genome shotgun (WGS) entry which is preliminary data.</text>
</comment>
<organism evidence="1 2">
    <name type="scientific">Stenomitos frigidus AS-A4</name>
    <dbReference type="NCBI Taxonomy" id="2933935"/>
    <lineage>
        <taxon>Bacteria</taxon>
        <taxon>Bacillati</taxon>
        <taxon>Cyanobacteriota</taxon>
        <taxon>Cyanophyceae</taxon>
        <taxon>Leptolyngbyales</taxon>
        <taxon>Leptolyngbyaceae</taxon>
        <taxon>Stenomitos</taxon>
    </lineage>
</organism>
<dbReference type="InterPro" id="IPR006175">
    <property type="entry name" value="YjgF/YER057c/UK114"/>
</dbReference>
<name>A0ABV0KTY6_9CYAN</name>
<sequence length="147" mass="16032">MSQKLSDFQRPTTGAFHMAQRDAVFPAGRHDLYMSQTYSAAIRSGDLLFVSGQVGSRNDGSPEPDFEAQVRLAFANLEATLQAGGCGLDDIVDVTTFHTDPENQFGTVMTVKSEVFPEAPYPNWTAIGVNWLGGFDFEIKVIARIPG</sequence>
<reference evidence="1 2" key="1">
    <citation type="submission" date="2022-04" db="EMBL/GenBank/DDBJ databases">
        <title>Positive selection, recombination, and allopatry shape intraspecific diversity of widespread and dominant cyanobacteria.</title>
        <authorList>
            <person name="Wei J."/>
            <person name="Shu W."/>
            <person name="Hu C."/>
        </authorList>
    </citation>
    <scope>NUCLEOTIDE SEQUENCE [LARGE SCALE GENOMIC DNA]</scope>
    <source>
        <strain evidence="1 2">AS-A4</strain>
    </source>
</reference>